<sequence>MNNKLVLIIGVVVIIGLIIGLCYYKFDNNFVTNNNSTINTITPIPTENPVENDTLTILPNDYVINNINWTQYPNLQQGYIYKVYIAGPTDTVPYKFMEVQILTEVKDTNDRELIRSQLSGVAYEVRKIYGPNSDIHILGTKNGAATWDISLYPNQNDAH</sequence>
<evidence type="ECO:0000313" key="3">
    <source>
        <dbReference type="Proteomes" id="UP000001882"/>
    </source>
</evidence>
<evidence type="ECO:0000313" key="2">
    <source>
        <dbReference type="EMBL" id="BAI60164.1"/>
    </source>
</evidence>
<accession>D1YUP2</accession>
<dbReference type="Proteomes" id="UP000001882">
    <property type="component" value="Chromosome"/>
</dbReference>
<name>D1YUP2_METPS</name>
<reference evidence="3" key="3">
    <citation type="journal article" date="2011" name="PLoS ONE">
        <title>Genome sequence of a mesophilic hydrogenotrophic methanogen Methanocella paludicola, the first cultivated representative of the order Methanocellales.</title>
        <authorList>
            <person name="Sakai S."/>
            <person name="Takaki Y."/>
            <person name="Shimamura S."/>
            <person name="Sekine M."/>
            <person name="Tajima T."/>
            <person name="Kosugi H."/>
            <person name="Ichikawa N."/>
            <person name="Tasumi E."/>
            <person name="Hiraki A.T."/>
            <person name="Shimizu A."/>
            <person name="Kato Y."/>
            <person name="Nishiko R."/>
            <person name="Mori K."/>
            <person name="Fujita N."/>
            <person name="Imachi H."/>
            <person name="Takai K."/>
        </authorList>
    </citation>
    <scope>NUCLEOTIDE SEQUENCE [LARGE SCALE GENOMIC DNA]</scope>
    <source>
        <strain evidence="3">DSM 17711 / JCM 13418 / NBRC 101707 / SANAE</strain>
    </source>
</reference>
<dbReference type="EMBL" id="AP011532">
    <property type="protein sequence ID" value="BAI60164.1"/>
    <property type="molecule type" value="Genomic_DNA"/>
</dbReference>
<dbReference type="OrthoDB" id="381856at2157"/>
<dbReference type="InParanoid" id="D1YUP2"/>
<reference evidence="2 3" key="1">
    <citation type="journal article" date="2007" name="Appl. Environ. Microbiol.">
        <title>Isolation of key methanogens for global methane emission from rice paddy fields: a novel isolate affiliated with the clone cluster rice cluster I.</title>
        <authorList>
            <person name="Sakai S."/>
            <person name="Imachi H."/>
            <person name="Sekiguchi Y."/>
            <person name="Ohashi A."/>
            <person name="Harada H."/>
            <person name="Kamagata Y."/>
        </authorList>
    </citation>
    <scope>NUCLEOTIDE SEQUENCE [LARGE SCALE GENOMIC DNA]</scope>
    <source>
        <strain evidence="3">DSM 17711 / JCM 13418 / NBRC 101707 / SANAE</strain>
    </source>
</reference>
<organism evidence="2 3">
    <name type="scientific">Methanocella paludicola (strain DSM 17711 / JCM 13418 / NBRC 101707 / SANAE)</name>
    <dbReference type="NCBI Taxonomy" id="304371"/>
    <lineage>
        <taxon>Archaea</taxon>
        <taxon>Methanobacteriati</taxon>
        <taxon>Methanobacteriota</taxon>
        <taxon>Stenosarchaea group</taxon>
        <taxon>Methanomicrobia</taxon>
        <taxon>Methanocellales</taxon>
        <taxon>Methanocellaceae</taxon>
        <taxon>Methanocella</taxon>
    </lineage>
</organism>
<dbReference type="RefSeq" id="WP_012898844.1">
    <property type="nucleotide sequence ID" value="NC_013665.1"/>
</dbReference>
<evidence type="ECO:0000256" key="1">
    <source>
        <dbReference type="SAM" id="Phobius"/>
    </source>
</evidence>
<keyword evidence="3" id="KW-1185">Reference proteome</keyword>
<protein>
    <submittedName>
        <fullName evidence="2">Uncharacterized protein</fullName>
    </submittedName>
</protein>
<reference evidence="2 3" key="2">
    <citation type="journal article" date="2008" name="Int. J. Syst. Evol. Microbiol.">
        <title>Methanocella paludicola gen. nov., sp. nov., a methane-producing archaeon, the first isolate of the lineage 'Rice Cluster I', and proposal of the new archaeal order Methanocellales ord. nov.</title>
        <authorList>
            <person name="Sakai S."/>
            <person name="Imachi H."/>
            <person name="Hanada S."/>
            <person name="Ohashi A."/>
            <person name="Harada H."/>
            <person name="Kamagata Y."/>
        </authorList>
    </citation>
    <scope>NUCLEOTIDE SEQUENCE [LARGE SCALE GENOMIC DNA]</scope>
    <source>
        <strain evidence="3">DSM 17711 / JCM 13418 / NBRC 101707 / SANAE</strain>
    </source>
</reference>
<dbReference type="AlphaFoldDB" id="D1YUP2"/>
<dbReference type="KEGG" id="mpd:MCP_0092"/>
<keyword evidence="1" id="KW-0812">Transmembrane</keyword>
<feature type="transmembrane region" description="Helical" evidence="1">
    <location>
        <begin position="6"/>
        <end position="24"/>
    </location>
</feature>
<dbReference type="STRING" id="304371.MCP_0092"/>
<keyword evidence="1" id="KW-0472">Membrane</keyword>
<proteinExistence type="predicted"/>
<dbReference type="eggNOG" id="arCOG12061">
    <property type="taxonomic scope" value="Archaea"/>
</dbReference>
<keyword evidence="1" id="KW-1133">Transmembrane helix</keyword>
<dbReference type="GeneID" id="8680255"/>
<gene>
    <name evidence="2" type="ordered locus">MCP_0092</name>
</gene>